<dbReference type="InterPro" id="IPR024445">
    <property type="entry name" value="Tnp_ISXO2-like"/>
</dbReference>
<evidence type="ECO:0000313" key="3">
    <source>
        <dbReference type="Proteomes" id="UP001201812"/>
    </source>
</evidence>
<proteinExistence type="predicted"/>
<dbReference type="AlphaFoldDB" id="A0AAD4N3V7"/>
<dbReference type="InterPro" id="IPR053164">
    <property type="entry name" value="IS1016-like_transposase"/>
</dbReference>
<evidence type="ECO:0000259" key="1">
    <source>
        <dbReference type="Pfam" id="PF12762"/>
    </source>
</evidence>
<protein>
    <submittedName>
        <fullName evidence="2">ISXO2-like transposase domain-containing protein</fullName>
    </submittedName>
</protein>
<dbReference type="Pfam" id="PF12762">
    <property type="entry name" value="DDE_Tnp_IS1595"/>
    <property type="match status" value="1"/>
</dbReference>
<comment type="caution">
    <text evidence="2">The sequence shown here is derived from an EMBL/GenBank/DDBJ whole genome shotgun (WGS) entry which is preliminary data.</text>
</comment>
<feature type="domain" description="ISXO2-like transposase" evidence="1">
    <location>
        <begin position="37"/>
        <end position="131"/>
    </location>
</feature>
<sequence>MPSILERCKKELAISSKINGALKLLLAQRYNFTDLQVPDVTKETLWHYIDKYVAKGTYIMTDGLRSYGGLDNWDVKNFQHDVVLHKYYFVDPENPWIHTNSIESTWQKFKHEQIKNKYGTKEELFTSYIDEDVPTKILIEVLRHFSRRMLTGKMSWVNSQFYHLSRQHVPVIHLIPLLNFMVANIMLPSTQLSIYHFIRMPTPGPYIRIRTVEVHPNIIHFDDSVLKLLRSAKHVFAGADVFFHYLVGNIQRSHIPLDLIQGMESLLNEVFTEPYFISFYGNCFVPKRLFQTKGVQNCDKVERVATSREMSQSPYCMHRPPICNDVESQLYGRDSFNVAECFATWLHWKHKHANSRRHLILKGYPVETIFELANILKKEFQEATAPVNYLVSLPECGYTIHDDDMQNDVPGERLSLFSFQHPEDHSMGLRAKTLNFLWRRIPIEKSPGKTSDAEYMLMFKRECEPNEDFDEKFYSVKTVDP</sequence>
<dbReference type="EMBL" id="JAKKPZ010000026">
    <property type="protein sequence ID" value="KAI1710408.1"/>
    <property type="molecule type" value="Genomic_DNA"/>
</dbReference>
<dbReference type="PANTHER" id="PTHR47163:SF2">
    <property type="entry name" value="SI:DKEY-17M8.2"/>
    <property type="match status" value="1"/>
</dbReference>
<gene>
    <name evidence="2" type="ORF">DdX_10768</name>
</gene>
<organism evidence="2 3">
    <name type="scientific">Ditylenchus destructor</name>
    <dbReference type="NCBI Taxonomy" id="166010"/>
    <lineage>
        <taxon>Eukaryota</taxon>
        <taxon>Metazoa</taxon>
        <taxon>Ecdysozoa</taxon>
        <taxon>Nematoda</taxon>
        <taxon>Chromadorea</taxon>
        <taxon>Rhabditida</taxon>
        <taxon>Tylenchina</taxon>
        <taxon>Tylenchomorpha</taxon>
        <taxon>Sphaerularioidea</taxon>
        <taxon>Anguinidae</taxon>
        <taxon>Anguininae</taxon>
        <taxon>Ditylenchus</taxon>
    </lineage>
</organism>
<dbReference type="PANTHER" id="PTHR47163">
    <property type="entry name" value="DDE_TNP_IS1595 DOMAIN-CONTAINING PROTEIN"/>
    <property type="match status" value="1"/>
</dbReference>
<name>A0AAD4N3V7_9BILA</name>
<dbReference type="Proteomes" id="UP001201812">
    <property type="component" value="Unassembled WGS sequence"/>
</dbReference>
<reference evidence="2" key="1">
    <citation type="submission" date="2022-01" db="EMBL/GenBank/DDBJ databases">
        <title>Genome Sequence Resource for Two Populations of Ditylenchus destructor, the Migratory Endoparasitic Phytonematode.</title>
        <authorList>
            <person name="Zhang H."/>
            <person name="Lin R."/>
            <person name="Xie B."/>
        </authorList>
    </citation>
    <scope>NUCLEOTIDE SEQUENCE</scope>
    <source>
        <strain evidence="2">BazhouSP</strain>
    </source>
</reference>
<evidence type="ECO:0000313" key="2">
    <source>
        <dbReference type="EMBL" id="KAI1710408.1"/>
    </source>
</evidence>
<keyword evidence="3" id="KW-1185">Reference proteome</keyword>
<accession>A0AAD4N3V7</accession>